<evidence type="ECO:0000256" key="1">
    <source>
        <dbReference type="ARBA" id="ARBA00004123"/>
    </source>
</evidence>
<dbReference type="AlphaFoldDB" id="A0AA42AV87"/>
<accession>A0AA42AV87</accession>
<dbReference type="InterPro" id="IPR050655">
    <property type="entry name" value="Plant_B3_domain"/>
</dbReference>
<dbReference type="PROSITE" id="PS50863">
    <property type="entry name" value="B3"/>
    <property type="match status" value="2"/>
</dbReference>
<dbReference type="Pfam" id="PF02362">
    <property type="entry name" value="B3"/>
    <property type="match status" value="2"/>
</dbReference>
<feature type="domain" description="TF-B3" evidence="6">
    <location>
        <begin position="193"/>
        <end position="277"/>
    </location>
</feature>
<dbReference type="InterPro" id="IPR015300">
    <property type="entry name" value="DNA-bd_pseudobarrel_sf"/>
</dbReference>
<name>A0AA42AV87_PAPNU</name>
<comment type="subcellular location">
    <subcellularLocation>
        <location evidence="1">Nucleus</location>
    </subcellularLocation>
</comment>
<dbReference type="Gene3D" id="2.40.330.10">
    <property type="entry name" value="DNA-binding pseudobarrel domain"/>
    <property type="match status" value="2"/>
</dbReference>
<reference evidence="7" key="1">
    <citation type="submission" date="2022-03" db="EMBL/GenBank/DDBJ databases">
        <title>A functionally conserved STORR gene fusion in Papaver species that diverged 16.8 million years ago.</title>
        <authorList>
            <person name="Catania T."/>
        </authorList>
    </citation>
    <scope>NUCLEOTIDE SEQUENCE</scope>
    <source>
        <strain evidence="7">S-191538</strain>
    </source>
</reference>
<dbReference type="PANTHER" id="PTHR31920">
    <property type="entry name" value="B3 DOMAIN-CONTAINING"/>
    <property type="match status" value="1"/>
</dbReference>
<keyword evidence="8" id="KW-1185">Reference proteome</keyword>
<dbReference type="GO" id="GO:0005634">
    <property type="term" value="C:nucleus"/>
    <property type="evidence" value="ECO:0007669"/>
    <property type="project" value="UniProtKB-SubCell"/>
</dbReference>
<comment type="caution">
    <text evidence="7">The sequence shown here is derived from an EMBL/GenBank/DDBJ whole genome shotgun (WGS) entry which is preliminary data.</text>
</comment>
<dbReference type="CDD" id="cd10017">
    <property type="entry name" value="B3_DNA"/>
    <property type="match status" value="2"/>
</dbReference>
<dbReference type="GO" id="GO:0003677">
    <property type="term" value="F:DNA binding"/>
    <property type="evidence" value="ECO:0007669"/>
    <property type="project" value="UniProtKB-KW"/>
</dbReference>
<evidence type="ECO:0000256" key="5">
    <source>
        <dbReference type="ARBA" id="ARBA00023242"/>
    </source>
</evidence>
<protein>
    <recommendedName>
        <fullName evidence="6">TF-B3 domain-containing protein</fullName>
    </recommendedName>
</protein>
<dbReference type="EMBL" id="JAJJMA010232411">
    <property type="protein sequence ID" value="MCL7042193.1"/>
    <property type="molecule type" value="Genomic_DNA"/>
</dbReference>
<evidence type="ECO:0000256" key="2">
    <source>
        <dbReference type="ARBA" id="ARBA00023015"/>
    </source>
</evidence>
<organism evidence="7 8">
    <name type="scientific">Papaver nudicaule</name>
    <name type="common">Iceland poppy</name>
    <dbReference type="NCBI Taxonomy" id="74823"/>
    <lineage>
        <taxon>Eukaryota</taxon>
        <taxon>Viridiplantae</taxon>
        <taxon>Streptophyta</taxon>
        <taxon>Embryophyta</taxon>
        <taxon>Tracheophyta</taxon>
        <taxon>Spermatophyta</taxon>
        <taxon>Magnoliopsida</taxon>
        <taxon>Ranunculales</taxon>
        <taxon>Papaveraceae</taxon>
        <taxon>Papaveroideae</taxon>
        <taxon>Papaver</taxon>
    </lineage>
</organism>
<evidence type="ECO:0000313" key="7">
    <source>
        <dbReference type="EMBL" id="MCL7042193.1"/>
    </source>
</evidence>
<evidence type="ECO:0000256" key="3">
    <source>
        <dbReference type="ARBA" id="ARBA00023125"/>
    </source>
</evidence>
<keyword evidence="3" id="KW-0238">DNA-binding</keyword>
<dbReference type="Proteomes" id="UP001177140">
    <property type="component" value="Unassembled WGS sequence"/>
</dbReference>
<keyword evidence="2" id="KW-0805">Transcription regulation</keyword>
<keyword evidence="5" id="KW-0539">Nucleus</keyword>
<sequence length="288" mass="33286">MGLHFFKIINDYIIEDRRLELPKKFVGIFGEELGKAGLIEDPMGKIWPVELWKAEGEIYFQSGWQAFMEYFSIGVAHFLIFRYEGDSHFHVSICDMTACEIDYPCLGEDVDESHPERVSAGEKDHSMENMDVPFGCATRRTAHTAANRAGPSCKRNRCEDYHKAGDSVKRNKPDGFGENVCKPWVFRFKRQRRLHVPCEFTRSFLKEAGDNFVTLKDSTGRQWHVGYTISAFKNKASFYKGWHDFVLENHLKVGDACVFELVGIDNLEMKVNIIRVRRIIDDKIDDKI</sequence>
<keyword evidence="4" id="KW-0804">Transcription</keyword>
<proteinExistence type="predicted"/>
<dbReference type="InterPro" id="IPR003340">
    <property type="entry name" value="B3_DNA-bd"/>
</dbReference>
<evidence type="ECO:0000259" key="6">
    <source>
        <dbReference type="PROSITE" id="PS50863"/>
    </source>
</evidence>
<feature type="domain" description="TF-B3" evidence="6">
    <location>
        <begin position="4"/>
        <end position="97"/>
    </location>
</feature>
<evidence type="ECO:0000313" key="8">
    <source>
        <dbReference type="Proteomes" id="UP001177140"/>
    </source>
</evidence>
<evidence type="ECO:0000256" key="4">
    <source>
        <dbReference type="ARBA" id="ARBA00023163"/>
    </source>
</evidence>
<dbReference type="SMART" id="SM01019">
    <property type="entry name" value="B3"/>
    <property type="match status" value="2"/>
</dbReference>
<dbReference type="PANTHER" id="PTHR31920:SF37">
    <property type="entry name" value="B3 DOMAIN-CONTAINING TRANSCRIPTION FACTOR VRN1"/>
    <property type="match status" value="1"/>
</dbReference>
<gene>
    <name evidence="7" type="ORF">MKW94_014679</name>
</gene>
<dbReference type="SUPFAM" id="SSF101936">
    <property type="entry name" value="DNA-binding pseudobarrel domain"/>
    <property type="match status" value="2"/>
</dbReference>